<dbReference type="Gene3D" id="1.10.10.1330">
    <property type="entry name" value="RNA polymerase sigma-54 factor, core-binding domain"/>
    <property type="match status" value="1"/>
</dbReference>
<comment type="caution">
    <text evidence="2">The sequence shown here is derived from an EMBL/GenBank/DDBJ whole genome shotgun (WGS) entry which is preliminary data.</text>
</comment>
<dbReference type="GO" id="GO:0006352">
    <property type="term" value="P:DNA-templated transcription initiation"/>
    <property type="evidence" value="ECO:0007669"/>
    <property type="project" value="InterPro"/>
</dbReference>
<dbReference type="GO" id="GO:0016987">
    <property type="term" value="F:sigma factor activity"/>
    <property type="evidence" value="ECO:0007669"/>
    <property type="project" value="InterPro"/>
</dbReference>
<dbReference type="InterPro" id="IPR007046">
    <property type="entry name" value="RNA_pol_sigma_54_core-bd"/>
</dbReference>
<dbReference type="Pfam" id="PF04963">
    <property type="entry name" value="Sigma54_CBD"/>
    <property type="match status" value="1"/>
</dbReference>
<evidence type="ECO:0000313" key="2">
    <source>
        <dbReference type="EMBL" id="OYV02575.1"/>
    </source>
</evidence>
<dbReference type="InterPro" id="IPR038709">
    <property type="entry name" value="RpoN_core-bd_sf"/>
</dbReference>
<proteinExistence type="predicted"/>
<sequence>MEIDEELISADIFDDDNVPVYLPSKEYREYHTVDKPSLKEHLVMGLHLLEELDETDLAIGEYIIYNLDDRGFITIPLENIAKRFNVDTERVGKVLIAIQEELDPPGIAARNAMECLLIQLRRMGVKDDLPYLLYLPMIGSDTAFLARLLNRPKEEVESACALLQKLTAFPAKVWQESDPPSVLPDLIIDKLDDRFEVYLNEAMIPKIRYFKEYEILIYKNELSEEEQKLLETMRHEGIFA</sequence>
<evidence type="ECO:0000259" key="1">
    <source>
        <dbReference type="Pfam" id="PF04963"/>
    </source>
</evidence>
<protein>
    <recommendedName>
        <fullName evidence="1">RNA polymerase sigma factor 54 core-binding domain-containing protein</fullName>
    </recommendedName>
</protein>
<dbReference type="PANTHER" id="PTHR32248:SF4">
    <property type="entry name" value="RNA POLYMERASE SIGMA-54 FACTOR"/>
    <property type="match status" value="1"/>
</dbReference>
<dbReference type="AlphaFoldDB" id="A0A257LSC6"/>
<dbReference type="GO" id="GO:0003677">
    <property type="term" value="F:DNA binding"/>
    <property type="evidence" value="ECO:0007669"/>
    <property type="project" value="InterPro"/>
</dbReference>
<dbReference type="EMBL" id="NMUJ01000074">
    <property type="protein sequence ID" value="OYV02575.1"/>
    <property type="molecule type" value="Genomic_DNA"/>
</dbReference>
<dbReference type="PANTHER" id="PTHR32248">
    <property type="entry name" value="RNA POLYMERASE SIGMA-54 FACTOR"/>
    <property type="match status" value="1"/>
</dbReference>
<dbReference type="InterPro" id="IPR000394">
    <property type="entry name" value="RNA_pol_sigma_54"/>
</dbReference>
<evidence type="ECO:0000313" key="3">
    <source>
        <dbReference type="Proteomes" id="UP000216312"/>
    </source>
</evidence>
<dbReference type="Proteomes" id="UP000216312">
    <property type="component" value="Unassembled WGS sequence"/>
</dbReference>
<reference evidence="3" key="1">
    <citation type="submission" date="2017-07" db="EMBL/GenBank/DDBJ databases">
        <title>Novel pathways for hydrocarbon cycling and metabolic interdependencies in hydrothermal sediment communities.</title>
        <authorList>
            <person name="Dombrowski N."/>
            <person name="Seitz K."/>
            <person name="Teske A."/>
            <person name="Baker B."/>
        </authorList>
    </citation>
    <scope>NUCLEOTIDE SEQUENCE [LARGE SCALE GENOMIC DNA]</scope>
</reference>
<dbReference type="GO" id="GO:0001216">
    <property type="term" value="F:DNA-binding transcription activator activity"/>
    <property type="evidence" value="ECO:0007669"/>
    <property type="project" value="InterPro"/>
</dbReference>
<gene>
    <name evidence="2" type="ORF">CGW93_04830</name>
</gene>
<organism evidence="2 3">
    <name type="scientific">candidate division WOR-3 bacterium 4484_18</name>
    <dbReference type="NCBI Taxonomy" id="2020626"/>
    <lineage>
        <taxon>Bacteria</taxon>
        <taxon>Bacteria division WOR-3</taxon>
    </lineage>
</organism>
<accession>A0A257LSC6</accession>
<feature type="domain" description="RNA polymerase sigma factor 54 core-binding" evidence="1">
    <location>
        <begin position="33"/>
        <end position="213"/>
    </location>
</feature>
<name>A0A257LSC6_UNCW3</name>